<evidence type="ECO:0000313" key="2">
    <source>
        <dbReference type="EMBL" id="KAF7996160.1"/>
    </source>
</evidence>
<evidence type="ECO:0000313" key="3">
    <source>
        <dbReference type="Proteomes" id="UP000639338"/>
    </source>
</evidence>
<sequence>MTRDQANAGFRALQGLRRVEPVVAHNNNDIAIDRGIANNYGGGHEPNIINNPVVAVRQDIVQNVNANAGGAFRRDGGDVAPNFSNANVGGAAGRGGSQIIITNDEVVNNVAVSALRRGRAENNNNVAVDVRQSVASNFVHVDAAGAFRRDGGGRGAPHVNNIAFDAVRQGDASNVVIANGAGAIGHGSALRGNNIAVEAVSQSVAPNIEIGNSAGAIGRSGPPNVNVAVGHGILRRINNAPERVGNDFARHGVKRVLNHYKIIIHNASHDDESDNSNDSSINSVNNDVISINKESAVVNTESKKNITMSTLDDDDQVETKNLVDKSTGHSEIDIDHDDSESEVQIEKPRSPDFKNIKNKNIQQGFQC</sequence>
<evidence type="ECO:0000256" key="1">
    <source>
        <dbReference type="SAM" id="MobiDB-lite"/>
    </source>
</evidence>
<reference evidence="2 3" key="1">
    <citation type="submission" date="2020-08" db="EMBL/GenBank/DDBJ databases">
        <title>Aphidius gifuensis genome sequencing and assembly.</title>
        <authorList>
            <person name="Du Z."/>
        </authorList>
    </citation>
    <scope>NUCLEOTIDE SEQUENCE [LARGE SCALE GENOMIC DNA]</scope>
    <source>
        <strain evidence="2">YNYX2018</strain>
        <tissue evidence="2">Adults</tissue>
    </source>
</reference>
<protein>
    <submittedName>
        <fullName evidence="2">Uncharacterized protein</fullName>
    </submittedName>
</protein>
<dbReference type="AlphaFoldDB" id="A0A834Y1H9"/>
<keyword evidence="3" id="KW-1185">Reference proteome</keyword>
<feature type="region of interest" description="Disordered" evidence="1">
    <location>
        <begin position="323"/>
        <end position="367"/>
    </location>
</feature>
<comment type="caution">
    <text evidence="2">The sequence shown here is derived from an EMBL/GenBank/DDBJ whole genome shotgun (WGS) entry which is preliminary data.</text>
</comment>
<feature type="compositionally biased region" description="Basic and acidic residues" evidence="1">
    <location>
        <begin position="344"/>
        <end position="355"/>
    </location>
</feature>
<dbReference type="EMBL" id="JACMRX010000002">
    <property type="protein sequence ID" value="KAF7996160.1"/>
    <property type="molecule type" value="Genomic_DNA"/>
</dbReference>
<organism evidence="2 3">
    <name type="scientific">Aphidius gifuensis</name>
    <name type="common">Parasitoid wasp</name>
    <dbReference type="NCBI Taxonomy" id="684658"/>
    <lineage>
        <taxon>Eukaryota</taxon>
        <taxon>Metazoa</taxon>
        <taxon>Ecdysozoa</taxon>
        <taxon>Arthropoda</taxon>
        <taxon>Hexapoda</taxon>
        <taxon>Insecta</taxon>
        <taxon>Pterygota</taxon>
        <taxon>Neoptera</taxon>
        <taxon>Endopterygota</taxon>
        <taxon>Hymenoptera</taxon>
        <taxon>Apocrita</taxon>
        <taxon>Ichneumonoidea</taxon>
        <taxon>Braconidae</taxon>
        <taxon>Aphidiinae</taxon>
        <taxon>Aphidius</taxon>
    </lineage>
</organism>
<proteinExistence type="predicted"/>
<accession>A0A834Y1H9</accession>
<feature type="compositionally biased region" description="Polar residues" evidence="1">
    <location>
        <begin position="358"/>
        <end position="367"/>
    </location>
</feature>
<feature type="compositionally biased region" description="Basic and acidic residues" evidence="1">
    <location>
        <begin position="323"/>
        <end position="333"/>
    </location>
</feature>
<dbReference type="Proteomes" id="UP000639338">
    <property type="component" value="Unassembled WGS sequence"/>
</dbReference>
<name>A0A834Y1H9_APHGI</name>
<gene>
    <name evidence="2" type="ORF">HCN44_011491</name>
</gene>
<feature type="compositionally biased region" description="Acidic residues" evidence="1">
    <location>
        <begin position="334"/>
        <end position="343"/>
    </location>
</feature>